<evidence type="ECO:0000256" key="1">
    <source>
        <dbReference type="SAM" id="MobiDB-lite"/>
    </source>
</evidence>
<feature type="non-terminal residue" evidence="2">
    <location>
        <position position="1"/>
    </location>
</feature>
<feature type="compositionally biased region" description="Basic residues" evidence="1">
    <location>
        <begin position="135"/>
        <end position="145"/>
    </location>
</feature>
<name>A0A6J4TVC1_9ACTN</name>
<organism evidence="2">
    <name type="scientific">uncultured Solirubrobacteraceae bacterium</name>
    <dbReference type="NCBI Taxonomy" id="1162706"/>
    <lineage>
        <taxon>Bacteria</taxon>
        <taxon>Bacillati</taxon>
        <taxon>Actinomycetota</taxon>
        <taxon>Thermoleophilia</taxon>
        <taxon>Solirubrobacterales</taxon>
        <taxon>Solirubrobacteraceae</taxon>
        <taxon>environmental samples</taxon>
    </lineage>
</organism>
<evidence type="ECO:0000313" key="2">
    <source>
        <dbReference type="EMBL" id="CAA9531974.1"/>
    </source>
</evidence>
<accession>A0A6J4TVC1</accession>
<feature type="non-terminal residue" evidence="2">
    <location>
        <position position="183"/>
    </location>
</feature>
<reference evidence="2" key="1">
    <citation type="submission" date="2020-02" db="EMBL/GenBank/DDBJ databases">
        <authorList>
            <person name="Meier V. D."/>
        </authorList>
    </citation>
    <scope>NUCLEOTIDE SEQUENCE</scope>
    <source>
        <strain evidence="2">AVDCRST_MAG67</strain>
    </source>
</reference>
<feature type="region of interest" description="Disordered" evidence="1">
    <location>
        <begin position="1"/>
        <end position="79"/>
    </location>
</feature>
<feature type="region of interest" description="Disordered" evidence="1">
    <location>
        <begin position="131"/>
        <end position="183"/>
    </location>
</feature>
<dbReference type="AlphaFoldDB" id="A0A6J4TVC1"/>
<protein>
    <submittedName>
        <fullName evidence="2">Uncharacterized protein</fullName>
    </submittedName>
</protein>
<sequence length="183" mass="19889">VEAGRHRLAPRQVPREPRRRRSAPAARLGGVRNRDRPERPARPARRAARSSLLGDGEPDPSAAQARLSPPAPARCPTARRRADDLVVSLGSHCERSVVRLRCVNGGADPVRPVVRRDHCVALVADPLSQALPERRRGRRRDRARGHGGSVEAAPAADGSAPAERRGARSRERLRRSGRSAQGV</sequence>
<dbReference type="EMBL" id="CADCVQ010000173">
    <property type="protein sequence ID" value="CAA9531974.1"/>
    <property type="molecule type" value="Genomic_DNA"/>
</dbReference>
<feature type="compositionally biased region" description="Low complexity" evidence="1">
    <location>
        <begin position="152"/>
        <end position="161"/>
    </location>
</feature>
<gene>
    <name evidence="2" type="ORF">AVDCRST_MAG67-4364</name>
</gene>
<feature type="compositionally biased region" description="Basic and acidic residues" evidence="1">
    <location>
        <begin position="32"/>
        <end position="41"/>
    </location>
</feature>
<proteinExistence type="predicted"/>